<dbReference type="PANTHER" id="PTHR24148:SF73">
    <property type="entry name" value="HET DOMAIN PROTEIN (AFU_ORTHOLOGUE AFUA_8G01020)"/>
    <property type="match status" value="1"/>
</dbReference>
<feature type="compositionally biased region" description="Basic and acidic residues" evidence="1">
    <location>
        <begin position="100"/>
        <end position="109"/>
    </location>
</feature>
<reference evidence="3 4" key="1">
    <citation type="submission" date="2020-03" db="EMBL/GenBank/DDBJ databases">
        <title>Draft Genome Sequence of Cudoniella acicularis.</title>
        <authorList>
            <person name="Buettner E."/>
            <person name="Kellner H."/>
        </authorList>
    </citation>
    <scope>NUCLEOTIDE SEQUENCE [LARGE SCALE GENOMIC DNA]</scope>
    <source>
        <strain evidence="3 4">DSM 108380</strain>
    </source>
</reference>
<dbReference type="Pfam" id="PF06985">
    <property type="entry name" value="HET"/>
    <property type="match status" value="1"/>
</dbReference>
<dbReference type="InterPro" id="IPR052895">
    <property type="entry name" value="HetReg/Transcr_Mod"/>
</dbReference>
<dbReference type="AlphaFoldDB" id="A0A8H4RKL4"/>
<protein>
    <recommendedName>
        <fullName evidence="2">Heterokaryon incompatibility domain-containing protein</fullName>
    </recommendedName>
</protein>
<dbReference type="InterPro" id="IPR010730">
    <property type="entry name" value="HET"/>
</dbReference>
<evidence type="ECO:0000313" key="4">
    <source>
        <dbReference type="Proteomes" id="UP000566819"/>
    </source>
</evidence>
<dbReference type="EMBL" id="JAAMPI010000454">
    <property type="protein sequence ID" value="KAF4631343.1"/>
    <property type="molecule type" value="Genomic_DNA"/>
</dbReference>
<dbReference type="OrthoDB" id="3598674at2759"/>
<evidence type="ECO:0000256" key="1">
    <source>
        <dbReference type="SAM" id="MobiDB-lite"/>
    </source>
</evidence>
<keyword evidence="4" id="KW-1185">Reference proteome</keyword>
<feature type="region of interest" description="Disordered" evidence="1">
    <location>
        <begin position="81"/>
        <end position="130"/>
    </location>
</feature>
<feature type="domain" description="Heterokaryon incompatibility" evidence="2">
    <location>
        <begin position="205"/>
        <end position="308"/>
    </location>
</feature>
<organism evidence="3 4">
    <name type="scientific">Cudoniella acicularis</name>
    <dbReference type="NCBI Taxonomy" id="354080"/>
    <lineage>
        <taxon>Eukaryota</taxon>
        <taxon>Fungi</taxon>
        <taxon>Dikarya</taxon>
        <taxon>Ascomycota</taxon>
        <taxon>Pezizomycotina</taxon>
        <taxon>Leotiomycetes</taxon>
        <taxon>Helotiales</taxon>
        <taxon>Tricladiaceae</taxon>
        <taxon>Cudoniella</taxon>
    </lineage>
</organism>
<comment type="caution">
    <text evidence="3">The sequence shown here is derived from an EMBL/GenBank/DDBJ whole genome shotgun (WGS) entry which is preliminary data.</text>
</comment>
<dbReference type="PANTHER" id="PTHR24148">
    <property type="entry name" value="ANKYRIN REPEAT DOMAIN-CONTAINING PROTEIN 39 HOMOLOG-RELATED"/>
    <property type="match status" value="1"/>
</dbReference>
<proteinExistence type="predicted"/>
<dbReference type="Proteomes" id="UP000566819">
    <property type="component" value="Unassembled WGS sequence"/>
</dbReference>
<name>A0A8H4RKL4_9HELO</name>
<gene>
    <name evidence="3" type="ORF">G7Y89_g6796</name>
</gene>
<evidence type="ECO:0000313" key="3">
    <source>
        <dbReference type="EMBL" id="KAF4631343.1"/>
    </source>
</evidence>
<sequence length="410" mass="47196">MCFYDLITLQCDPTHFRWEHSGLHAPEATGWEKPVVAQNLSSQPTGRSSHCQSVRHARNLRRMGRGRQKSNSAYARTQLQHLGQSAKGPERYTNLSQSQDQRRHSEWLQKIKSKHSASSIRPPGPTPEAKAEDIREVFDMVVLGSMIKGLIANDGILRLGFDRASIALWKHAQPQQRLFEITSAPGSMKIHGRFYIVELSDNPTYAALSYTWGDIGSQRMIMINEKKLAVGENLWYFLRHRTTEDLASHQFLWIDAICINQQDVRERNHQVSLMGKIYLKASVVVIWLGRESYDSNVAMEYVAKKGLIIQEILNAQQIVVICSTKRFEWREFEGLYLKVKVLDLRGWISHHEFAPGLLEGPAITMVWQRAHYLHPDTPAPLLQELIEVFQDWQCSDSRDKDKWVGQLERD</sequence>
<evidence type="ECO:0000259" key="2">
    <source>
        <dbReference type="Pfam" id="PF06985"/>
    </source>
</evidence>
<accession>A0A8H4RKL4</accession>